<sequence length="181" mass="20521">MAGVLGLSGRFGQIASCSLKGPLIASCRPAHYWNKDWSPRARPMTEEERRAAAKKYNLIPEDYKTRDDSEGLTWGDYPKLPTVPAAARDPDEDYDFPTLRRNYGEPLDIYMDAYTMERLDTSRQRTSPKKQAAMFLGTVLGLWYLCTLFDHPKLKLGFSPDLGPPQMPNDGVVHYTFEPAE</sequence>
<dbReference type="AlphaFoldDB" id="A0A023GFM3"/>
<keyword evidence="1" id="KW-0830">Ubiquinone</keyword>
<dbReference type="Pfam" id="PF05821">
    <property type="entry name" value="NDUF_B8"/>
    <property type="match status" value="1"/>
</dbReference>
<organism evidence="1">
    <name type="scientific">Amblyomma triste</name>
    <name type="common">Neotropical tick</name>
    <dbReference type="NCBI Taxonomy" id="251400"/>
    <lineage>
        <taxon>Eukaryota</taxon>
        <taxon>Metazoa</taxon>
        <taxon>Ecdysozoa</taxon>
        <taxon>Arthropoda</taxon>
        <taxon>Chelicerata</taxon>
        <taxon>Arachnida</taxon>
        <taxon>Acari</taxon>
        <taxon>Parasitiformes</taxon>
        <taxon>Ixodida</taxon>
        <taxon>Ixodoidea</taxon>
        <taxon>Ixodidae</taxon>
        <taxon>Amblyomminae</taxon>
        <taxon>Amblyomma</taxon>
    </lineage>
</organism>
<dbReference type="InterPro" id="IPR008699">
    <property type="entry name" value="NDUFB8"/>
</dbReference>
<evidence type="ECO:0000313" key="1">
    <source>
        <dbReference type="EMBL" id="JAC32654.1"/>
    </source>
</evidence>
<reference evidence="1" key="1">
    <citation type="submission" date="2014-03" db="EMBL/GenBank/DDBJ databases">
        <title>The sialotranscriptome of Amblyomma triste, Amblyomma parvum and Amblyomma cajennense ticks, uncovered by 454-based RNA-seq.</title>
        <authorList>
            <person name="Garcia G.R."/>
            <person name="Gardinassi L.G."/>
            <person name="Ribeiro J.M."/>
            <person name="Anatriello E."/>
            <person name="Ferreira B.R."/>
            <person name="Moreira H.N."/>
            <person name="Mafra C."/>
            <person name="Olegario M.M."/>
            <person name="Szabo P.J."/>
            <person name="Miranda-Santos I.K."/>
            <person name="Maruyama S.R."/>
        </authorList>
    </citation>
    <scope>NUCLEOTIDE SEQUENCE</scope>
    <source>
        <strain evidence="1">Mato Grasso do Sul</strain>
        <tissue evidence="1">Salivary glands</tissue>
    </source>
</reference>
<dbReference type="PANTHER" id="PTHR12840">
    <property type="entry name" value="NADH-UBIQUINONE OXIDOREDUCTASE ASHI SUBUNIT"/>
    <property type="match status" value="1"/>
</dbReference>
<dbReference type="GO" id="GO:0005739">
    <property type="term" value="C:mitochondrion"/>
    <property type="evidence" value="ECO:0007669"/>
    <property type="project" value="InterPro"/>
</dbReference>
<accession>A0A023GFM3</accession>
<name>A0A023GFM3_AMBTT</name>
<dbReference type="EMBL" id="GBBM01002764">
    <property type="protein sequence ID" value="JAC32654.1"/>
    <property type="molecule type" value="mRNA"/>
</dbReference>
<dbReference type="PANTHER" id="PTHR12840:SF1">
    <property type="entry name" value="NADH DEHYDROGENASE [UBIQUINONE] 1 BETA SUBCOMPLEX SUBUNIT 8, MITOCHONDRIAL"/>
    <property type="match status" value="1"/>
</dbReference>
<protein>
    <submittedName>
        <fullName evidence="1">Putative nadh:ubiquinone oxidoreductase ndufb8/ashi subunit</fullName>
    </submittedName>
</protein>
<proteinExistence type="evidence at transcript level"/>